<organism evidence="1 2">
    <name type="scientific">Botrytis hyacinthi</name>
    <dbReference type="NCBI Taxonomy" id="278943"/>
    <lineage>
        <taxon>Eukaryota</taxon>
        <taxon>Fungi</taxon>
        <taxon>Dikarya</taxon>
        <taxon>Ascomycota</taxon>
        <taxon>Pezizomycotina</taxon>
        <taxon>Leotiomycetes</taxon>
        <taxon>Helotiales</taxon>
        <taxon>Sclerotiniaceae</taxon>
        <taxon>Botrytis</taxon>
    </lineage>
</organism>
<proteinExistence type="predicted"/>
<dbReference type="EMBL" id="PQXK01000078">
    <property type="protein sequence ID" value="TGO38264.1"/>
    <property type="molecule type" value="Genomic_DNA"/>
</dbReference>
<protein>
    <submittedName>
        <fullName evidence="1">Uncharacterized protein</fullName>
    </submittedName>
</protein>
<evidence type="ECO:0000313" key="2">
    <source>
        <dbReference type="Proteomes" id="UP000297814"/>
    </source>
</evidence>
<accession>A0A4Z1GMU8</accession>
<evidence type="ECO:0000313" key="1">
    <source>
        <dbReference type="EMBL" id="TGO38264.1"/>
    </source>
</evidence>
<sequence length="125" mass="13554">MNASPATEKATTTVPTVIPAFAPPLRPLFSEVDMDAGVADVVEIIDCVTEALVVAVLEADEDVWVERIGVGDVVEVDEEAPLMTKNPVPDISWELQLYTELRSLNRRSYFASPLSTLVGIVIVQS</sequence>
<reference evidence="1 2" key="1">
    <citation type="submission" date="2017-12" db="EMBL/GenBank/DDBJ databases">
        <title>Comparative genomics of Botrytis spp.</title>
        <authorList>
            <person name="Valero-Jimenez C.A."/>
            <person name="Tapia P."/>
            <person name="Veloso J."/>
            <person name="Silva-Moreno E."/>
            <person name="Staats M."/>
            <person name="Valdes J.H."/>
            <person name="Van Kan J.A.L."/>
        </authorList>
    </citation>
    <scope>NUCLEOTIDE SEQUENCE [LARGE SCALE GENOMIC DNA]</scope>
    <source>
        <strain evidence="1 2">Bh0001</strain>
    </source>
</reference>
<name>A0A4Z1GMU8_9HELO</name>
<dbReference type="AlphaFoldDB" id="A0A4Z1GMU8"/>
<comment type="caution">
    <text evidence="1">The sequence shown here is derived from an EMBL/GenBank/DDBJ whole genome shotgun (WGS) entry which is preliminary data.</text>
</comment>
<gene>
    <name evidence="1" type="ORF">BHYA_0078g00160</name>
</gene>
<dbReference type="Proteomes" id="UP000297814">
    <property type="component" value="Unassembled WGS sequence"/>
</dbReference>
<keyword evidence="2" id="KW-1185">Reference proteome</keyword>